<dbReference type="PROSITE" id="PS00455">
    <property type="entry name" value="AMP_BINDING"/>
    <property type="match status" value="1"/>
</dbReference>
<dbReference type="InterPro" id="IPR025110">
    <property type="entry name" value="AMP-bd_C"/>
</dbReference>
<dbReference type="PANTHER" id="PTHR24096:SF149">
    <property type="entry name" value="AMP-BINDING DOMAIN-CONTAINING PROTEIN-RELATED"/>
    <property type="match status" value="1"/>
</dbReference>
<dbReference type="SUPFAM" id="SSF56801">
    <property type="entry name" value="Acetyl-CoA synthetase-like"/>
    <property type="match status" value="1"/>
</dbReference>
<protein>
    <submittedName>
        <fullName evidence="5">Acyl-CoA synthetase</fullName>
    </submittedName>
</protein>
<dbReference type="AlphaFoldDB" id="A0AAV4I5Z7"/>
<evidence type="ECO:0000256" key="1">
    <source>
        <dbReference type="ARBA" id="ARBA00006432"/>
    </source>
</evidence>
<reference evidence="5 6" key="1">
    <citation type="journal article" date="2021" name="Elife">
        <title>Chloroplast acquisition without the gene transfer in kleptoplastic sea slugs, Plakobranchus ocellatus.</title>
        <authorList>
            <person name="Maeda T."/>
            <person name="Takahashi S."/>
            <person name="Yoshida T."/>
            <person name="Shimamura S."/>
            <person name="Takaki Y."/>
            <person name="Nagai Y."/>
            <person name="Toyoda A."/>
            <person name="Suzuki Y."/>
            <person name="Arimoto A."/>
            <person name="Ishii H."/>
            <person name="Satoh N."/>
            <person name="Nishiyama T."/>
            <person name="Hasebe M."/>
            <person name="Maruyama T."/>
            <person name="Minagawa J."/>
            <person name="Obokata J."/>
            <person name="Shigenobu S."/>
        </authorList>
    </citation>
    <scope>NUCLEOTIDE SEQUENCE [LARGE SCALE GENOMIC DNA]</scope>
</reference>
<evidence type="ECO:0000313" key="6">
    <source>
        <dbReference type="Proteomes" id="UP000762676"/>
    </source>
</evidence>
<evidence type="ECO:0000259" key="4">
    <source>
        <dbReference type="Pfam" id="PF13193"/>
    </source>
</evidence>
<dbReference type="Pfam" id="PF13193">
    <property type="entry name" value="AMP-binding_C"/>
    <property type="match status" value="1"/>
</dbReference>
<keyword evidence="2" id="KW-0436">Ligase</keyword>
<dbReference type="InterPro" id="IPR000873">
    <property type="entry name" value="AMP-dep_synth/lig_dom"/>
</dbReference>
<dbReference type="InterPro" id="IPR020845">
    <property type="entry name" value="AMP-binding_CS"/>
</dbReference>
<dbReference type="Pfam" id="PF00501">
    <property type="entry name" value="AMP-binding"/>
    <property type="match status" value="1"/>
</dbReference>
<dbReference type="Gene3D" id="3.30.300.30">
    <property type="match status" value="1"/>
</dbReference>
<dbReference type="GO" id="GO:0016405">
    <property type="term" value="F:CoA-ligase activity"/>
    <property type="evidence" value="ECO:0007669"/>
    <property type="project" value="TreeGrafter"/>
</dbReference>
<dbReference type="InterPro" id="IPR042099">
    <property type="entry name" value="ANL_N_sf"/>
</dbReference>
<feature type="domain" description="AMP-binding enzyme C-terminal" evidence="4">
    <location>
        <begin position="445"/>
        <end position="524"/>
    </location>
</feature>
<keyword evidence="6" id="KW-1185">Reference proteome</keyword>
<dbReference type="Proteomes" id="UP000762676">
    <property type="component" value="Unassembled WGS sequence"/>
</dbReference>
<name>A0AAV4I5Z7_9GAST</name>
<accession>A0AAV4I5Z7</accession>
<evidence type="ECO:0000256" key="2">
    <source>
        <dbReference type="ARBA" id="ARBA00022598"/>
    </source>
</evidence>
<proteinExistence type="inferred from homology"/>
<feature type="domain" description="AMP-dependent synthetase/ligase" evidence="3">
    <location>
        <begin position="13"/>
        <end position="392"/>
    </location>
</feature>
<gene>
    <name evidence="5" type="ORF">ElyMa_006511900</name>
</gene>
<dbReference type="InterPro" id="IPR045851">
    <property type="entry name" value="AMP-bd_C_sf"/>
</dbReference>
<dbReference type="PANTHER" id="PTHR24096">
    <property type="entry name" value="LONG-CHAIN-FATTY-ACID--COA LIGASE"/>
    <property type="match status" value="1"/>
</dbReference>
<sequence>MGKTIGEHLKSLANQQPSQDIFVFYDADLKKTSITFKELHTLASRFAHILREKGIKHGQAVCVSLPTSVELAVAFYGAMMAGAMAVSCEVIMDKAQVFHHCINKSETVLLVVRTDPRDHTWQAIRNNVTGLGRGDDVAAINDPTMPNLKNVFIANRRDKNNDVPDFLEMLRSYRSTYEDTESKDTDTCSLWLTSGTTGMPKLVMKSHRSFTDACVVEDGLIPKIPDKRFFCNAPWSWAISSPFDVMNGGTLVQPEHWIKAEDPDKHHVNILKTDHAVAAFLTPPEIEGILKHWDLKKGKIIDILGVAGYPVSHAMCEWFLTVTNTLVVRYGCSELITISCNFISDINKYKDFDCGKLCVGTTVKAVNDKMEELPRGTPGRLMMSSVGVFNGYMNDPDKTNEALTEDGWYLTSDAGYIDADGHLVVVGRYDYIIMHNNLHIYPSTIEKPIQKLKGVKNAVVVPIPDDHNYHNICACVVREPGSKITEADVIKAVTDKYADDEYKTIVAPQHVLFIEDIKVNERGKTNTNQIIENAINTIKGIKLDN</sequence>
<evidence type="ECO:0000313" key="5">
    <source>
        <dbReference type="EMBL" id="GFS05056.1"/>
    </source>
</evidence>
<comment type="caution">
    <text evidence="5">The sequence shown here is derived from an EMBL/GenBank/DDBJ whole genome shotgun (WGS) entry which is preliminary data.</text>
</comment>
<comment type="similarity">
    <text evidence="1">Belongs to the ATP-dependent AMP-binding enzyme family.</text>
</comment>
<dbReference type="EMBL" id="BMAT01013054">
    <property type="protein sequence ID" value="GFS05056.1"/>
    <property type="molecule type" value="Genomic_DNA"/>
</dbReference>
<organism evidence="5 6">
    <name type="scientific">Elysia marginata</name>
    <dbReference type="NCBI Taxonomy" id="1093978"/>
    <lineage>
        <taxon>Eukaryota</taxon>
        <taxon>Metazoa</taxon>
        <taxon>Spiralia</taxon>
        <taxon>Lophotrochozoa</taxon>
        <taxon>Mollusca</taxon>
        <taxon>Gastropoda</taxon>
        <taxon>Heterobranchia</taxon>
        <taxon>Euthyneura</taxon>
        <taxon>Panpulmonata</taxon>
        <taxon>Sacoglossa</taxon>
        <taxon>Placobranchoidea</taxon>
        <taxon>Plakobranchidae</taxon>
        <taxon>Elysia</taxon>
    </lineage>
</organism>
<dbReference type="Gene3D" id="3.40.50.12780">
    <property type="entry name" value="N-terminal domain of ligase-like"/>
    <property type="match status" value="1"/>
</dbReference>
<evidence type="ECO:0000259" key="3">
    <source>
        <dbReference type="Pfam" id="PF00501"/>
    </source>
</evidence>